<protein>
    <submittedName>
        <fullName evidence="6">P0</fullName>
    </submittedName>
</protein>
<evidence type="ECO:0000256" key="3">
    <source>
        <dbReference type="ARBA" id="ARBA00022632"/>
    </source>
</evidence>
<evidence type="ECO:0000256" key="1">
    <source>
        <dbReference type="ARBA" id="ARBA00022463"/>
    </source>
</evidence>
<keyword evidence="2" id="KW-0945">Host-virus interaction</keyword>
<keyword evidence="5" id="KW-0812">Transmembrane</keyword>
<keyword evidence="5" id="KW-0472">Membrane</keyword>
<keyword evidence="5" id="KW-1133">Transmembrane helix</keyword>
<keyword evidence="3" id="KW-1090">Inhibition of host innate immune response by virus</keyword>
<dbReference type="GO" id="GO:0016032">
    <property type="term" value="P:viral process"/>
    <property type="evidence" value="ECO:0007669"/>
    <property type="project" value="InterPro"/>
</dbReference>
<name>A0A8E7PF36_9VIRU</name>
<sequence length="246" mass="27850">MQLVALQSTGHLTLKDFPFDLPLRLRILVVVQIIYNLSALLFSLPSNDHRSNFLRSLLSALPLLIGGVSGLWDHNKPTRRLHRYIRHSLRAGVSFEPDHIVASLESGRVRMPSTMGLFLYRDNACVLAENIRRHSDLLFKDVGPSGDVGRTLRCMLNMLCKKTDDNHRVSRCPISADDSLAVGLHALGNALYDLSLCVELLHDSRHYRVIDILHRLLGEDGARDFWRLCGLPRTSLQTYQEARSLH</sequence>
<evidence type="ECO:0000313" key="6">
    <source>
        <dbReference type="EMBL" id="QVY47429.1"/>
    </source>
</evidence>
<keyword evidence="4" id="KW-0899">Viral immunoevasion</keyword>
<evidence type="ECO:0000256" key="4">
    <source>
        <dbReference type="ARBA" id="ARBA00023280"/>
    </source>
</evidence>
<dbReference type="GO" id="GO:0052170">
    <property type="term" value="P:symbiont-mediated suppression of host innate immune response"/>
    <property type="evidence" value="ECO:0007669"/>
    <property type="project" value="UniProtKB-KW"/>
</dbReference>
<feature type="transmembrane region" description="Helical" evidence="5">
    <location>
        <begin position="54"/>
        <end position="72"/>
    </location>
</feature>
<dbReference type="Pfam" id="PF04662">
    <property type="entry name" value="Luteo_PO"/>
    <property type="match status" value="1"/>
</dbReference>
<organism evidence="6">
    <name type="scientific">Barleria polerovirus 1</name>
    <dbReference type="NCBI Taxonomy" id="2838079"/>
    <lineage>
        <taxon>Viruses</taxon>
        <taxon>Riboviria</taxon>
        <taxon>Orthornavirae</taxon>
        <taxon>Pisuviricota</taxon>
        <taxon>Pisoniviricetes</taxon>
        <taxon>Sobelivirales</taxon>
        <taxon>Solemoviridae</taxon>
        <taxon>Polerovirus</taxon>
        <taxon>Polerovirus BPV</taxon>
    </lineage>
</organism>
<reference evidence="6" key="1">
    <citation type="journal article" date="2021" name="Arch. Virol.">
        <title>Genomic characterization of two novel viruses infecting Barleria cristata L. from the genera Orthotospovirus and Polerovirus.</title>
        <authorList>
            <person name="Read D.A."/>
            <person name="Roberts R."/>
            <person name="Thompson G."/>
        </authorList>
    </citation>
    <scope>NUCLEOTIDE SEQUENCE</scope>
    <source>
        <strain evidence="6">19-3037</strain>
    </source>
</reference>
<evidence type="ECO:0000256" key="5">
    <source>
        <dbReference type="SAM" id="Phobius"/>
    </source>
</evidence>
<feature type="transmembrane region" description="Helical" evidence="5">
    <location>
        <begin position="23"/>
        <end position="42"/>
    </location>
</feature>
<evidence type="ECO:0000256" key="2">
    <source>
        <dbReference type="ARBA" id="ARBA00022581"/>
    </source>
</evidence>
<accession>A0A8E7PF36</accession>
<proteinExistence type="predicted"/>
<dbReference type="EMBL" id="MW251502">
    <property type="protein sequence ID" value="QVY47429.1"/>
    <property type="molecule type" value="Genomic_RNA"/>
</dbReference>
<dbReference type="InterPro" id="IPR006755">
    <property type="entry name" value="Virus_P0"/>
</dbReference>
<gene>
    <name evidence="6" type="primary">ORF0</name>
</gene>
<keyword evidence="1" id="KW-0941">Suppressor of RNA silencing</keyword>